<gene>
    <name evidence="2" type="ORF">HND93_05125</name>
</gene>
<dbReference type="Gene3D" id="1.10.10.10">
    <property type="entry name" value="Winged helix-like DNA-binding domain superfamily/Winged helix DNA-binding domain"/>
    <property type="match status" value="1"/>
</dbReference>
<evidence type="ECO:0000313" key="3">
    <source>
        <dbReference type="Proteomes" id="UP000584642"/>
    </source>
</evidence>
<dbReference type="Pfam" id="PF00126">
    <property type="entry name" value="HTH_1"/>
    <property type="match status" value="1"/>
</dbReference>
<protein>
    <submittedName>
        <fullName evidence="2">LysR family transcriptional regulator</fullName>
    </submittedName>
</protein>
<dbReference type="Proteomes" id="UP000584642">
    <property type="component" value="Unassembled WGS sequence"/>
</dbReference>
<organism evidence="2 3">
    <name type="scientific">Azospirillum oleiclasticum</name>
    <dbReference type="NCBI Taxonomy" id="2735135"/>
    <lineage>
        <taxon>Bacteria</taxon>
        <taxon>Pseudomonadati</taxon>
        <taxon>Pseudomonadota</taxon>
        <taxon>Alphaproteobacteria</taxon>
        <taxon>Rhodospirillales</taxon>
        <taxon>Azospirillaceae</taxon>
        <taxon>Azospirillum</taxon>
    </lineage>
</organism>
<evidence type="ECO:0000259" key="1">
    <source>
        <dbReference type="Pfam" id="PF00126"/>
    </source>
</evidence>
<dbReference type="InterPro" id="IPR000847">
    <property type="entry name" value="LysR_HTH_N"/>
</dbReference>
<proteinExistence type="predicted"/>
<reference evidence="2 3" key="1">
    <citation type="submission" date="2020-05" db="EMBL/GenBank/DDBJ databases">
        <title>Azospirillum oleiclasticum sp. nov, a nitrogen-fixing and heavy crude oil-emulsifying bacterium isolated from the crude oil of Yumen Oilfield.</title>
        <authorList>
            <person name="Wu D."/>
            <person name="Cai M."/>
            <person name="Zhang X."/>
        </authorList>
    </citation>
    <scope>NUCLEOTIDE SEQUENCE [LARGE SCALE GENOMIC DNA]</scope>
    <source>
        <strain evidence="2 3">ROY-1-1-2</strain>
    </source>
</reference>
<name>A0ABX2T8T0_9PROT</name>
<dbReference type="EMBL" id="JABFDB010000002">
    <property type="protein sequence ID" value="NYZ19085.1"/>
    <property type="molecule type" value="Genomic_DNA"/>
</dbReference>
<feature type="domain" description="HTH lysR-type" evidence="1">
    <location>
        <begin position="21"/>
        <end position="82"/>
    </location>
</feature>
<dbReference type="PANTHER" id="PTHR30432:SF1">
    <property type="entry name" value="DNA-BINDING TRANSCRIPTIONAL DUAL REGULATOR MODE"/>
    <property type="match status" value="1"/>
</dbReference>
<sequence length="129" mass="13789">MARLRLRIDFSPSGSVGPGKIRLLELIGDTGSISAAARALEMSYRRAWLLIDDLNQLFREPVVSASAGGRKGGGAELTAFGRTLIDEYRAIEAEAHEAVSARLARLQESAVGGGCDVPEGERRFACRAS</sequence>
<dbReference type="PANTHER" id="PTHR30432">
    <property type="entry name" value="TRANSCRIPTIONAL REGULATOR MODE"/>
    <property type="match status" value="1"/>
</dbReference>
<comment type="caution">
    <text evidence="2">The sequence shown here is derived from an EMBL/GenBank/DDBJ whole genome shotgun (WGS) entry which is preliminary data.</text>
</comment>
<dbReference type="SUPFAM" id="SSF46785">
    <property type="entry name" value="Winged helix' DNA-binding domain"/>
    <property type="match status" value="1"/>
</dbReference>
<dbReference type="InterPro" id="IPR051815">
    <property type="entry name" value="Molybdate_resp_trans_reg"/>
</dbReference>
<dbReference type="InterPro" id="IPR036388">
    <property type="entry name" value="WH-like_DNA-bd_sf"/>
</dbReference>
<dbReference type="InterPro" id="IPR036390">
    <property type="entry name" value="WH_DNA-bd_sf"/>
</dbReference>
<evidence type="ECO:0000313" key="2">
    <source>
        <dbReference type="EMBL" id="NYZ19085.1"/>
    </source>
</evidence>
<keyword evidence="3" id="KW-1185">Reference proteome</keyword>
<accession>A0ABX2T8T0</accession>